<evidence type="ECO:0000313" key="9">
    <source>
        <dbReference type="Proteomes" id="UP000018861"/>
    </source>
</evidence>
<dbReference type="SUPFAM" id="SSF55120">
    <property type="entry name" value="Pseudouridine synthase"/>
    <property type="match status" value="1"/>
</dbReference>
<comment type="function">
    <text evidence="5">Responsible for synthesis of pseudouridine from uracil.</text>
</comment>
<reference evidence="8 9" key="1">
    <citation type="journal article" date="2014" name="Genome Announc.">
        <title>Draft Genome Sequences of Three Strains of Bacteroides pyogenes Isolated from a Cat and Swine.</title>
        <authorList>
            <person name="Sakamoto M."/>
            <person name="Oshima K."/>
            <person name="Suda W."/>
            <person name="Kitamura K."/>
            <person name="Iida T."/>
            <person name="Hattori M."/>
            <person name="Ohkuma M."/>
        </authorList>
    </citation>
    <scope>NUCLEOTIDE SEQUENCE [LARGE SCALE GENOMIC DNA]</scope>
    <source>
        <strain evidence="8 9">JCM 6292</strain>
    </source>
</reference>
<evidence type="ECO:0000256" key="3">
    <source>
        <dbReference type="PIRSR" id="PIRSR606225-1"/>
    </source>
</evidence>
<accession>W4P9Q6</accession>
<dbReference type="GO" id="GO:0000455">
    <property type="term" value="P:enzyme-directed rRNA pseudouridine synthesis"/>
    <property type="evidence" value="ECO:0007669"/>
    <property type="project" value="TreeGrafter"/>
</dbReference>
<dbReference type="GO" id="GO:0003723">
    <property type="term" value="F:RNA binding"/>
    <property type="evidence" value="ECO:0007669"/>
    <property type="project" value="UniProtKB-KW"/>
</dbReference>
<dbReference type="AlphaFoldDB" id="W4P9Q6"/>
<dbReference type="InterPro" id="IPR050188">
    <property type="entry name" value="RluA_PseudoU_synthase"/>
</dbReference>
<dbReference type="PANTHER" id="PTHR21600:SF44">
    <property type="entry name" value="RIBOSOMAL LARGE SUBUNIT PSEUDOURIDINE SYNTHASE D"/>
    <property type="match status" value="1"/>
</dbReference>
<evidence type="ECO:0000256" key="6">
    <source>
        <dbReference type="SAM" id="MobiDB-lite"/>
    </source>
</evidence>
<gene>
    <name evidence="8" type="ORF">JCM6292_2522</name>
</gene>
<dbReference type="CDD" id="cd02869">
    <property type="entry name" value="PseudoU_synth_RluA_like"/>
    <property type="match status" value="1"/>
</dbReference>
<comment type="similarity">
    <text evidence="1 5">Belongs to the pseudouridine synthase RluA family.</text>
</comment>
<protein>
    <recommendedName>
        <fullName evidence="5">Pseudouridine synthase</fullName>
        <ecNumber evidence="5">5.4.99.-</ecNumber>
    </recommendedName>
</protein>
<dbReference type="InterPro" id="IPR006225">
    <property type="entry name" value="PsdUridine_synth_RluC/D"/>
</dbReference>
<evidence type="ECO:0000256" key="1">
    <source>
        <dbReference type="ARBA" id="ARBA00010876"/>
    </source>
</evidence>
<dbReference type="PROSITE" id="PS50889">
    <property type="entry name" value="S4"/>
    <property type="match status" value="1"/>
</dbReference>
<evidence type="ECO:0000259" key="7">
    <source>
        <dbReference type="Pfam" id="PF00849"/>
    </source>
</evidence>
<evidence type="ECO:0000256" key="2">
    <source>
        <dbReference type="ARBA" id="ARBA00023235"/>
    </source>
</evidence>
<evidence type="ECO:0000256" key="4">
    <source>
        <dbReference type="PROSITE-ProRule" id="PRU00182"/>
    </source>
</evidence>
<feature type="domain" description="Pseudouridine synthase RsuA/RluA-like" evidence="7">
    <location>
        <begin position="119"/>
        <end position="268"/>
    </location>
</feature>
<evidence type="ECO:0000313" key="8">
    <source>
        <dbReference type="EMBL" id="GAE16133.1"/>
    </source>
</evidence>
<comment type="caution">
    <text evidence="8">The sequence shown here is derived from an EMBL/GenBank/DDBJ whole genome shotgun (WGS) entry which is preliminary data.</text>
</comment>
<dbReference type="GO" id="GO:0009982">
    <property type="term" value="F:pseudouridine synthase activity"/>
    <property type="evidence" value="ECO:0007669"/>
    <property type="project" value="InterPro"/>
</dbReference>
<dbReference type="PANTHER" id="PTHR21600">
    <property type="entry name" value="MITOCHONDRIAL RNA PSEUDOURIDINE SYNTHASE"/>
    <property type="match status" value="1"/>
</dbReference>
<dbReference type="EMBL" id="BAIQ01000028">
    <property type="protein sequence ID" value="GAE16133.1"/>
    <property type="molecule type" value="Genomic_DNA"/>
</dbReference>
<name>W4P9Q6_9BACE</name>
<feature type="active site" evidence="3">
    <location>
        <position position="165"/>
    </location>
</feature>
<evidence type="ECO:0000256" key="5">
    <source>
        <dbReference type="RuleBase" id="RU362028"/>
    </source>
</evidence>
<proteinExistence type="inferred from homology"/>
<keyword evidence="4" id="KW-0694">RNA-binding</keyword>
<comment type="catalytic activity">
    <reaction evidence="5">
        <text>a uridine in RNA = a pseudouridine in RNA</text>
        <dbReference type="Rhea" id="RHEA:48348"/>
        <dbReference type="Rhea" id="RHEA-COMP:12068"/>
        <dbReference type="Rhea" id="RHEA-COMP:12069"/>
        <dbReference type="ChEBI" id="CHEBI:65314"/>
        <dbReference type="ChEBI" id="CHEBI:65315"/>
    </reaction>
</comment>
<dbReference type="NCBIfam" id="TIGR00005">
    <property type="entry name" value="rluA_subfam"/>
    <property type="match status" value="1"/>
</dbReference>
<dbReference type="CDD" id="cd00165">
    <property type="entry name" value="S4"/>
    <property type="match status" value="1"/>
</dbReference>
<dbReference type="InterPro" id="IPR006145">
    <property type="entry name" value="PsdUridine_synth_RsuA/RluA"/>
</dbReference>
<dbReference type="GO" id="GO:0140098">
    <property type="term" value="F:catalytic activity, acting on RNA"/>
    <property type="evidence" value="ECO:0007669"/>
    <property type="project" value="UniProtKB-ARBA"/>
</dbReference>
<keyword evidence="2 5" id="KW-0413">Isomerase</keyword>
<dbReference type="Gene3D" id="3.30.2350.10">
    <property type="entry name" value="Pseudouridine synthase"/>
    <property type="match status" value="1"/>
</dbReference>
<dbReference type="PROSITE" id="PS01129">
    <property type="entry name" value="PSI_RLU"/>
    <property type="match status" value="1"/>
</dbReference>
<dbReference type="InterPro" id="IPR006224">
    <property type="entry name" value="PsdUridine_synth_RluA-like_CS"/>
</dbReference>
<organism evidence="8 9">
    <name type="scientific">Bacteroides pyogenes JCM 6292</name>
    <dbReference type="NCBI Taxonomy" id="1235809"/>
    <lineage>
        <taxon>Bacteria</taxon>
        <taxon>Pseudomonadati</taxon>
        <taxon>Bacteroidota</taxon>
        <taxon>Bacteroidia</taxon>
        <taxon>Bacteroidales</taxon>
        <taxon>Bacteroidaceae</taxon>
        <taxon>Bacteroides</taxon>
    </lineage>
</organism>
<dbReference type="Pfam" id="PF00849">
    <property type="entry name" value="PseudoU_synth_2"/>
    <property type="match status" value="1"/>
</dbReference>
<dbReference type="InterPro" id="IPR020103">
    <property type="entry name" value="PsdUridine_synth_cat_dom_sf"/>
</dbReference>
<dbReference type="EC" id="5.4.99.-" evidence="5"/>
<sequence length="328" mass="38190">MRKSLAHPSKEKEYTASKNKGMKKRPRRTPAEKARAQYTDYSVSEPMELMEFLAAKMPDASRTKLKSLLSKRVVLVDKVITTQFNFPLKPGMKVQISKEKGKREFHNRLLKIVYEDKYIIVVEKMQGLLSVNTDRQKERTAYTILNEYVQRSGRQYRVHIVHRLDRDTSGLMMFAKDEKTQRTLRDNWHDIVTDRRYVAVVEGTVEKDYDTIVSWLTDKTIYVSSSRYDDGGAKSITHYRTIKRANGYSLMELDLETGRKNQIRVHMQDLGHPIIGDGRYGGEDSPNPIGRLALHAFKLCFYHPVTGELMKFETPYPAEFKKLFLKKQ</sequence>
<dbReference type="Proteomes" id="UP000018861">
    <property type="component" value="Unassembled WGS sequence"/>
</dbReference>
<feature type="region of interest" description="Disordered" evidence="6">
    <location>
        <begin position="1"/>
        <end position="37"/>
    </location>
</feature>